<dbReference type="eggNOG" id="COG2204">
    <property type="taxonomic scope" value="Bacteria"/>
</dbReference>
<evidence type="ECO:0000256" key="2">
    <source>
        <dbReference type="ARBA" id="ARBA00023012"/>
    </source>
</evidence>
<dbReference type="PROSITE" id="PS50110">
    <property type="entry name" value="RESPONSE_REGULATORY"/>
    <property type="match status" value="1"/>
</dbReference>
<keyword evidence="4" id="KW-0175">Coiled coil</keyword>
<accession>Q315A3</accession>
<dbReference type="KEGG" id="dde:Dde_0692"/>
<dbReference type="PANTHER" id="PTHR44591">
    <property type="entry name" value="STRESS RESPONSE REGULATOR PROTEIN 1"/>
    <property type="match status" value="1"/>
</dbReference>
<evidence type="ECO:0000259" key="5">
    <source>
        <dbReference type="PROSITE" id="PS50110"/>
    </source>
</evidence>
<dbReference type="AlphaFoldDB" id="Q315A3"/>
<dbReference type="HOGENOM" id="CLU_000445_69_8_7"/>
<dbReference type="CDD" id="cd00156">
    <property type="entry name" value="REC"/>
    <property type="match status" value="1"/>
</dbReference>
<evidence type="ECO:0000256" key="4">
    <source>
        <dbReference type="SAM" id="Coils"/>
    </source>
</evidence>
<dbReference type="EMBL" id="CP000112">
    <property type="protein sequence ID" value="ABB37493.1"/>
    <property type="molecule type" value="Genomic_DNA"/>
</dbReference>
<dbReference type="SMART" id="SM00448">
    <property type="entry name" value="REC"/>
    <property type="match status" value="1"/>
</dbReference>
<organism evidence="6 7">
    <name type="scientific">Oleidesulfovibrio alaskensis (strain ATCC BAA-1058 / DSM 17464 / G20)</name>
    <name type="common">Desulfovibrio alaskensis</name>
    <dbReference type="NCBI Taxonomy" id="207559"/>
    <lineage>
        <taxon>Bacteria</taxon>
        <taxon>Pseudomonadati</taxon>
        <taxon>Thermodesulfobacteriota</taxon>
        <taxon>Desulfovibrionia</taxon>
        <taxon>Desulfovibrionales</taxon>
        <taxon>Desulfovibrionaceae</taxon>
        <taxon>Oleidesulfovibrio</taxon>
    </lineage>
</organism>
<evidence type="ECO:0000256" key="3">
    <source>
        <dbReference type="PROSITE-ProRule" id="PRU00169"/>
    </source>
</evidence>
<evidence type="ECO:0000313" key="6">
    <source>
        <dbReference type="EMBL" id="ABB37493.1"/>
    </source>
</evidence>
<dbReference type="STRING" id="207559.Dde_0692"/>
<dbReference type="RefSeq" id="WP_011366776.1">
    <property type="nucleotide sequence ID" value="NC_007519.1"/>
</dbReference>
<dbReference type="Gene3D" id="3.40.50.2300">
    <property type="match status" value="1"/>
</dbReference>
<keyword evidence="2" id="KW-0902">Two-component regulatory system</keyword>
<gene>
    <name evidence="6" type="ordered locus">Dde_0692</name>
</gene>
<dbReference type="Pfam" id="PF00072">
    <property type="entry name" value="Response_reg"/>
    <property type="match status" value="1"/>
</dbReference>
<dbReference type="GO" id="GO:0000160">
    <property type="term" value="P:phosphorelay signal transduction system"/>
    <property type="evidence" value="ECO:0007669"/>
    <property type="project" value="UniProtKB-KW"/>
</dbReference>
<feature type="domain" description="Response regulatory" evidence="5">
    <location>
        <begin position="8"/>
        <end position="123"/>
    </location>
</feature>
<keyword evidence="7" id="KW-1185">Reference proteome</keyword>
<name>Q315A3_OLEA2</name>
<feature type="modified residue" description="4-aspartylphosphate" evidence="3">
    <location>
        <position position="58"/>
    </location>
</feature>
<dbReference type="PANTHER" id="PTHR44591:SF14">
    <property type="entry name" value="PROTEIN PILG"/>
    <property type="match status" value="1"/>
</dbReference>
<evidence type="ECO:0000313" key="7">
    <source>
        <dbReference type="Proteomes" id="UP000002710"/>
    </source>
</evidence>
<evidence type="ECO:0000256" key="1">
    <source>
        <dbReference type="ARBA" id="ARBA00022553"/>
    </source>
</evidence>
<keyword evidence="1 3" id="KW-0597">Phosphoprotein</keyword>
<dbReference type="InterPro" id="IPR050595">
    <property type="entry name" value="Bact_response_regulator"/>
</dbReference>
<dbReference type="InterPro" id="IPR001789">
    <property type="entry name" value="Sig_transdc_resp-reg_receiver"/>
</dbReference>
<dbReference type="Proteomes" id="UP000002710">
    <property type="component" value="Chromosome"/>
</dbReference>
<feature type="coiled-coil region" evidence="4">
    <location>
        <begin position="112"/>
        <end position="143"/>
    </location>
</feature>
<dbReference type="SUPFAM" id="SSF52172">
    <property type="entry name" value="CheY-like"/>
    <property type="match status" value="1"/>
</dbReference>
<reference evidence="6 7" key="1">
    <citation type="journal article" date="2011" name="J. Bacteriol.">
        <title>Complete genome sequence and updated annotation of Desulfovibrio alaskensis G20.</title>
        <authorList>
            <person name="Hauser L.J."/>
            <person name="Land M.L."/>
            <person name="Brown S.D."/>
            <person name="Larimer F."/>
            <person name="Keller K.L."/>
            <person name="Rapp-Giles B.J."/>
            <person name="Price M.N."/>
            <person name="Lin M."/>
            <person name="Bruce D.C."/>
            <person name="Detter J.C."/>
            <person name="Tapia R."/>
            <person name="Han C.S."/>
            <person name="Goodwin L.A."/>
            <person name="Cheng J.F."/>
            <person name="Pitluck S."/>
            <person name="Copeland A."/>
            <person name="Lucas S."/>
            <person name="Nolan M."/>
            <person name="Lapidus A.L."/>
            <person name="Palumbo A.V."/>
            <person name="Wall J.D."/>
        </authorList>
    </citation>
    <scope>NUCLEOTIDE SEQUENCE [LARGE SCALE GENOMIC DNA]</scope>
    <source>
        <strain evidence="7">ATCC BAA 1058 / DSM 17464 / G20</strain>
    </source>
</reference>
<proteinExistence type="predicted"/>
<protein>
    <submittedName>
        <fullName evidence="6">Response regulator receiver protein</fullName>
    </submittedName>
</protein>
<dbReference type="InterPro" id="IPR011006">
    <property type="entry name" value="CheY-like_superfamily"/>
</dbReference>
<sequence>MMMQDTVHAIVVDDQEKLAEVMTKRLKKRGMDVTMVTSGEACLKALAARPDTDVVVLDISMPGMNGLETLAVIRKQYPLVQTILYTGNPTPENGIQGQELGAFYFLTKPAHMEELVDLLHSAKARKQRKAEQVSRLAQSAMEQPQ</sequence>